<evidence type="ECO:0000313" key="2">
    <source>
        <dbReference type="Proteomes" id="UP000184386"/>
    </source>
</evidence>
<organism evidence="1 2">
    <name type="scientific">Anaerocolumna jejuensis DSM 15929</name>
    <dbReference type="NCBI Taxonomy" id="1121322"/>
    <lineage>
        <taxon>Bacteria</taxon>
        <taxon>Bacillati</taxon>
        <taxon>Bacillota</taxon>
        <taxon>Clostridia</taxon>
        <taxon>Lachnospirales</taxon>
        <taxon>Lachnospiraceae</taxon>
        <taxon>Anaerocolumna</taxon>
    </lineage>
</organism>
<dbReference type="Proteomes" id="UP000184386">
    <property type="component" value="Unassembled WGS sequence"/>
</dbReference>
<proteinExistence type="predicted"/>
<dbReference type="RefSeq" id="WP_073278680.1">
    <property type="nucleotide sequence ID" value="NZ_FRAC01000023.1"/>
</dbReference>
<evidence type="ECO:0000313" key="1">
    <source>
        <dbReference type="EMBL" id="SHL09112.1"/>
    </source>
</evidence>
<gene>
    <name evidence="1" type="ORF">SAMN02745136_04055</name>
</gene>
<accession>A0A1M6XSZ7</accession>
<dbReference type="OrthoDB" id="2454533at2"/>
<reference evidence="1 2" key="1">
    <citation type="submission" date="2016-11" db="EMBL/GenBank/DDBJ databases">
        <authorList>
            <person name="Jaros S."/>
            <person name="Januszkiewicz K."/>
            <person name="Wedrychowicz H."/>
        </authorList>
    </citation>
    <scope>NUCLEOTIDE SEQUENCE [LARGE SCALE GENOMIC DNA]</scope>
    <source>
        <strain evidence="1 2">DSM 15929</strain>
    </source>
</reference>
<dbReference type="EMBL" id="FRAC01000023">
    <property type="protein sequence ID" value="SHL09112.1"/>
    <property type="molecule type" value="Genomic_DNA"/>
</dbReference>
<sequence>MKKTKSIILLVSILIITFTIGWYSKAQHHETIQKHYNGRELSIGVIGNTPEIWEKQIKFTEMQVSDLEKVNLTSKFDAIFIVKDSMIEGIEAQYTNYMTKYKIPFFFCSIKEGDNSQTYIGLITTDSMNRTVTYNLQPNKNNKTNIKNMYSQIFKTIADNNFFPGA</sequence>
<protein>
    <submittedName>
        <fullName evidence="1">Uncharacterized protein</fullName>
    </submittedName>
</protein>
<name>A0A1M6XSZ7_9FIRM</name>
<keyword evidence="2" id="KW-1185">Reference proteome</keyword>
<dbReference type="AlphaFoldDB" id="A0A1M6XSZ7"/>